<dbReference type="RefSeq" id="WP_123888320.1">
    <property type="nucleotide sequence ID" value="NZ_RKKU01000003.1"/>
</dbReference>
<comment type="caution">
    <text evidence="7">The sequence shown here is derived from an EMBL/GenBank/DDBJ whole genome shotgun (WGS) entry which is preliminary data.</text>
</comment>
<dbReference type="InterPro" id="IPR002321">
    <property type="entry name" value="Cyt_c_II"/>
</dbReference>
<evidence type="ECO:0000256" key="3">
    <source>
        <dbReference type="ARBA" id="ARBA00022723"/>
    </source>
</evidence>
<keyword evidence="2" id="KW-0349">Heme</keyword>
<keyword evidence="1" id="KW-0813">Transport</keyword>
<evidence type="ECO:0000256" key="5">
    <source>
        <dbReference type="ARBA" id="ARBA00023004"/>
    </source>
</evidence>
<evidence type="ECO:0000313" key="7">
    <source>
        <dbReference type="EMBL" id="ROZ87413.1"/>
    </source>
</evidence>
<accession>A0ABX9XKT3</accession>
<organism evidence="7 8">
    <name type="scientific">Pseudomonas neustonica</name>
    <dbReference type="NCBI Taxonomy" id="2487346"/>
    <lineage>
        <taxon>Bacteria</taxon>
        <taxon>Pseudomonadati</taxon>
        <taxon>Pseudomonadota</taxon>
        <taxon>Gammaproteobacteria</taxon>
        <taxon>Pseudomonadales</taxon>
        <taxon>Pseudomonadaceae</taxon>
        <taxon>Pseudomonas</taxon>
    </lineage>
</organism>
<gene>
    <name evidence="7" type="ORF">EF096_03940</name>
</gene>
<dbReference type="EMBL" id="RKKU01000003">
    <property type="protein sequence ID" value="ROZ87413.1"/>
    <property type="molecule type" value="Genomic_DNA"/>
</dbReference>
<evidence type="ECO:0000256" key="2">
    <source>
        <dbReference type="ARBA" id="ARBA00022617"/>
    </source>
</evidence>
<evidence type="ECO:0000256" key="1">
    <source>
        <dbReference type="ARBA" id="ARBA00022448"/>
    </source>
</evidence>
<sequence>MIAVPYRKLVVVALLGAALVGCNNEADPNSPEGKRQALFKLMIKQSEPMGGMLSDRLPFAGPAFAEHAKQLAELADQPWAYFPKPGEEPEPNRAKADIWSDPEGFELAINNFKSSVADLTAATQGGVRGPGQVSDQLRAVQQACKACHDDYRR</sequence>
<dbReference type="SUPFAM" id="SSF47175">
    <property type="entry name" value="Cytochromes"/>
    <property type="match status" value="1"/>
</dbReference>
<reference evidence="7 8" key="1">
    <citation type="submission" date="2018-11" db="EMBL/GenBank/DDBJ databases">
        <authorList>
            <person name="Jang G.I."/>
            <person name="Hwang C.Y."/>
        </authorList>
    </citation>
    <scope>NUCLEOTIDE SEQUENCE [LARGE SCALE GENOMIC DNA]</scope>
    <source>
        <strain evidence="7 8">SSM26</strain>
    </source>
</reference>
<dbReference type="PROSITE" id="PS51257">
    <property type="entry name" value="PROKAR_LIPOPROTEIN"/>
    <property type="match status" value="1"/>
</dbReference>
<proteinExistence type="predicted"/>
<evidence type="ECO:0000256" key="6">
    <source>
        <dbReference type="SAM" id="SignalP"/>
    </source>
</evidence>
<evidence type="ECO:0000256" key="4">
    <source>
        <dbReference type="ARBA" id="ARBA00022982"/>
    </source>
</evidence>
<keyword evidence="6" id="KW-0732">Signal</keyword>
<dbReference type="Pfam" id="PF01322">
    <property type="entry name" value="Cytochrom_C_2"/>
    <property type="match status" value="1"/>
</dbReference>
<feature type="chain" id="PRO_5045659897" evidence="6">
    <location>
        <begin position="27"/>
        <end position="153"/>
    </location>
</feature>
<keyword evidence="5" id="KW-0408">Iron</keyword>
<protein>
    <submittedName>
        <fullName evidence="7">Cytochrome c</fullName>
    </submittedName>
</protein>
<dbReference type="InterPro" id="IPR012127">
    <property type="entry name" value="Cyt_c_prime"/>
</dbReference>
<keyword evidence="8" id="KW-1185">Reference proteome</keyword>
<keyword evidence="4" id="KW-0249">Electron transport</keyword>
<dbReference type="PIRSF" id="PIRSF000027">
    <property type="entry name" value="Cytc_c_prime"/>
    <property type="match status" value="1"/>
</dbReference>
<dbReference type="InterPro" id="IPR010980">
    <property type="entry name" value="Cyt_c/b562"/>
</dbReference>
<dbReference type="Gene3D" id="1.20.120.10">
    <property type="entry name" value="Cytochrome c/b562"/>
    <property type="match status" value="1"/>
</dbReference>
<feature type="signal peptide" evidence="6">
    <location>
        <begin position="1"/>
        <end position="26"/>
    </location>
</feature>
<dbReference type="PROSITE" id="PS51009">
    <property type="entry name" value="CYTCII"/>
    <property type="match status" value="1"/>
</dbReference>
<evidence type="ECO:0000313" key="8">
    <source>
        <dbReference type="Proteomes" id="UP000275199"/>
    </source>
</evidence>
<dbReference type="Proteomes" id="UP000275199">
    <property type="component" value="Unassembled WGS sequence"/>
</dbReference>
<keyword evidence="3" id="KW-0479">Metal-binding</keyword>
<name>A0ABX9XKT3_9PSED</name>